<dbReference type="RefSeq" id="XP_013262234.1">
    <property type="nucleotide sequence ID" value="XM_013406780.1"/>
</dbReference>
<comment type="caution">
    <text evidence="2">The sequence shown here is derived from an EMBL/GenBank/DDBJ whole genome shotgun (WGS) entry which is preliminary data.</text>
</comment>
<dbReference type="HOGENOM" id="CLU_1686578_0_0_1"/>
<proteinExistence type="predicted"/>
<feature type="non-terminal residue" evidence="2">
    <location>
        <position position="1"/>
    </location>
</feature>
<keyword evidence="3" id="KW-1185">Reference proteome</keyword>
<dbReference type="VEuPathDB" id="FungiDB:A1O9_04490"/>
<dbReference type="Proteomes" id="UP000027920">
    <property type="component" value="Unassembled WGS sequence"/>
</dbReference>
<sequence>GARGDEEILGATIFFAYIAAALLLTGFLTWDLAITYRIRRKSSHPLHGNGSEYQVQSKLQGSNSVKIRTGGVLAAFSFATLSYHMLHFLTQSHRRWWNLKQGLWSVEDVGLTHPHIWQWTKESALFEDFAQAIRGEPHRFWWTHLVLVYSFAWNLFM</sequence>
<dbReference type="AlphaFoldDB" id="A0A072PHM9"/>
<keyword evidence="1" id="KW-0472">Membrane</keyword>
<evidence type="ECO:0000313" key="2">
    <source>
        <dbReference type="EMBL" id="KEF59644.1"/>
    </source>
</evidence>
<protein>
    <submittedName>
        <fullName evidence="2">Uncharacterized protein</fullName>
    </submittedName>
</protein>
<feature type="transmembrane region" description="Helical" evidence="1">
    <location>
        <begin position="67"/>
        <end position="86"/>
    </location>
</feature>
<evidence type="ECO:0000313" key="3">
    <source>
        <dbReference type="Proteomes" id="UP000027920"/>
    </source>
</evidence>
<dbReference type="GeneID" id="25279421"/>
<organism evidence="2 3">
    <name type="scientific">Exophiala aquamarina CBS 119918</name>
    <dbReference type="NCBI Taxonomy" id="1182545"/>
    <lineage>
        <taxon>Eukaryota</taxon>
        <taxon>Fungi</taxon>
        <taxon>Dikarya</taxon>
        <taxon>Ascomycota</taxon>
        <taxon>Pezizomycotina</taxon>
        <taxon>Eurotiomycetes</taxon>
        <taxon>Chaetothyriomycetidae</taxon>
        <taxon>Chaetothyriales</taxon>
        <taxon>Herpotrichiellaceae</taxon>
        <taxon>Exophiala</taxon>
    </lineage>
</organism>
<keyword evidence="1" id="KW-0812">Transmembrane</keyword>
<accession>A0A072PHM9</accession>
<feature type="transmembrane region" description="Helical" evidence="1">
    <location>
        <begin position="12"/>
        <end position="34"/>
    </location>
</feature>
<evidence type="ECO:0000256" key="1">
    <source>
        <dbReference type="SAM" id="Phobius"/>
    </source>
</evidence>
<dbReference type="EMBL" id="AMGV01000003">
    <property type="protein sequence ID" value="KEF59644.1"/>
    <property type="molecule type" value="Genomic_DNA"/>
</dbReference>
<gene>
    <name evidence="2" type="ORF">A1O9_04490</name>
</gene>
<keyword evidence="1" id="KW-1133">Transmembrane helix</keyword>
<feature type="non-terminal residue" evidence="2">
    <location>
        <position position="157"/>
    </location>
</feature>
<reference evidence="2 3" key="1">
    <citation type="submission" date="2013-03" db="EMBL/GenBank/DDBJ databases">
        <title>The Genome Sequence of Exophiala aquamarina CBS 119918.</title>
        <authorList>
            <consortium name="The Broad Institute Genomics Platform"/>
            <person name="Cuomo C."/>
            <person name="de Hoog S."/>
            <person name="Gorbushina A."/>
            <person name="Walker B."/>
            <person name="Young S.K."/>
            <person name="Zeng Q."/>
            <person name="Gargeya S."/>
            <person name="Fitzgerald M."/>
            <person name="Haas B."/>
            <person name="Abouelleil A."/>
            <person name="Allen A.W."/>
            <person name="Alvarado L."/>
            <person name="Arachchi H.M."/>
            <person name="Berlin A.M."/>
            <person name="Chapman S.B."/>
            <person name="Gainer-Dewar J."/>
            <person name="Goldberg J."/>
            <person name="Griggs A."/>
            <person name="Gujja S."/>
            <person name="Hansen M."/>
            <person name="Howarth C."/>
            <person name="Imamovic A."/>
            <person name="Ireland A."/>
            <person name="Larimer J."/>
            <person name="McCowan C."/>
            <person name="Murphy C."/>
            <person name="Pearson M."/>
            <person name="Poon T.W."/>
            <person name="Priest M."/>
            <person name="Roberts A."/>
            <person name="Saif S."/>
            <person name="Shea T."/>
            <person name="Sisk P."/>
            <person name="Sykes S."/>
            <person name="Wortman J."/>
            <person name="Nusbaum C."/>
            <person name="Birren B."/>
        </authorList>
    </citation>
    <scope>NUCLEOTIDE SEQUENCE [LARGE SCALE GENOMIC DNA]</scope>
    <source>
        <strain evidence="2 3">CBS 119918</strain>
    </source>
</reference>
<name>A0A072PHM9_9EURO</name>